<evidence type="ECO:0000313" key="4">
    <source>
        <dbReference type="Proteomes" id="UP001152795"/>
    </source>
</evidence>
<feature type="region of interest" description="Disordered" evidence="1">
    <location>
        <begin position="217"/>
        <end position="281"/>
    </location>
</feature>
<comment type="caution">
    <text evidence="3">The sequence shown here is derived from an EMBL/GenBank/DDBJ whole genome shotgun (WGS) entry which is preliminary data.</text>
</comment>
<proteinExistence type="predicted"/>
<dbReference type="AlphaFoldDB" id="A0A6S7FBU9"/>
<keyword evidence="4" id="KW-1185">Reference proteome</keyword>
<keyword evidence="2" id="KW-1133">Transmembrane helix</keyword>
<sequence length="413" mass="48409">MERVSTILDEYSSEYSDIWEGLEDEDIDRLDRLYPSYREMEPEVMDSEIEILRSQAMGTEDPNENRDIRMEIEYVSRLKRIKVRKRSETEVYLDATYGTLKEEVKTLVVLKRIAKAEFKRTNYSERIDRLKEIIKNLGFDPNEPEKELEVEEEERRKEEAAKKEEEDRRKAAELERKRLAEAAEIERKKNAEAEIKRRLECLKDDKEKTEYWRKKLEEWEKEKSKPEEPKKSQPEKPKKSQPEEPKKPRGKEPKKPEFKEPKKVDIGEKSEEPAGPDTEWVDNTYNFESLLFQVAEDSIPEDDQPIFSGDSTETMVKDVREDLTRYERFKSWVEDNFGVVIAGIIISVAALLTTVIIQTRKLSSKAANFSNKGSSSDSQPRPLPNVANKLIKFISSNLWKIAIVVGIALYFYH</sequence>
<accession>A0A6S7FBU9</accession>
<dbReference type="Proteomes" id="UP001152795">
    <property type="component" value="Unassembled WGS sequence"/>
</dbReference>
<evidence type="ECO:0000313" key="3">
    <source>
        <dbReference type="EMBL" id="CAB3976694.1"/>
    </source>
</evidence>
<keyword evidence="2" id="KW-0472">Membrane</keyword>
<evidence type="ECO:0000256" key="2">
    <source>
        <dbReference type="SAM" id="Phobius"/>
    </source>
</evidence>
<name>A0A6S7FBU9_PARCT</name>
<feature type="transmembrane region" description="Helical" evidence="2">
    <location>
        <begin position="337"/>
        <end position="357"/>
    </location>
</feature>
<keyword evidence="2" id="KW-0812">Transmembrane</keyword>
<organism evidence="3 4">
    <name type="scientific">Paramuricea clavata</name>
    <name type="common">Red gorgonian</name>
    <name type="synonym">Violescent sea-whip</name>
    <dbReference type="NCBI Taxonomy" id="317549"/>
    <lineage>
        <taxon>Eukaryota</taxon>
        <taxon>Metazoa</taxon>
        <taxon>Cnidaria</taxon>
        <taxon>Anthozoa</taxon>
        <taxon>Octocorallia</taxon>
        <taxon>Malacalcyonacea</taxon>
        <taxon>Plexauridae</taxon>
        <taxon>Paramuricea</taxon>
    </lineage>
</organism>
<feature type="transmembrane region" description="Helical" evidence="2">
    <location>
        <begin position="390"/>
        <end position="412"/>
    </location>
</feature>
<feature type="compositionally biased region" description="Basic and acidic residues" evidence="1">
    <location>
        <begin position="217"/>
        <end position="272"/>
    </location>
</feature>
<feature type="region of interest" description="Disordered" evidence="1">
    <location>
        <begin position="144"/>
        <end position="172"/>
    </location>
</feature>
<reference evidence="3" key="1">
    <citation type="submission" date="2020-04" db="EMBL/GenBank/DDBJ databases">
        <authorList>
            <person name="Alioto T."/>
            <person name="Alioto T."/>
            <person name="Gomez Garrido J."/>
        </authorList>
    </citation>
    <scope>NUCLEOTIDE SEQUENCE</scope>
    <source>
        <strain evidence="3">A484AB</strain>
    </source>
</reference>
<dbReference type="EMBL" id="CACRXK020000008">
    <property type="protein sequence ID" value="CAB3976694.1"/>
    <property type="molecule type" value="Genomic_DNA"/>
</dbReference>
<gene>
    <name evidence="3" type="ORF">PACLA_8A012296</name>
</gene>
<evidence type="ECO:0000256" key="1">
    <source>
        <dbReference type="SAM" id="MobiDB-lite"/>
    </source>
</evidence>
<protein>
    <submittedName>
        <fullName evidence="3">Uncharacterized protein</fullName>
    </submittedName>
</protein>